<dbReference type="Proteomes" id="UP001501153">
    <property type="component" value="Unassembled WGS sequence"/>
</dbReference>
<feature type="chain" id="PRO_5045399079" evidence="2">
    <location>
        <begin position="21"/>
        <end position="210"/>
    </location>
</feature>
<comment type="caution">
    <text evidence="3">The sequence shown here is derived from an EMBL/GenBank/DDBJ whole genome shotgun (WGS) entry which is preliminary data.</text>
</comment>
<evidence type="ECO:0000256" key="1">
    <source>
        <dbReference type="SAM" id="MobiDB-lite"/>
    </source>
</evidence>
<evidence type="ECO:0000256" key="2">
    <source>
        <dbReference type="SAM" id="SignalP"/>
    </source>
</evidence>
<evidence type="ECO:0000313" key="3">
    <source>
        <dbReference type="EMBL" id="GAA4368020.1"/>
    </source>
</evidence>
<accession>A0ABP8IR09</accession>
<dbReference type="RefSeq" id="WP_345237950.1">
    <property type="nucleotide sequence ID" value="NZ_BAABGZ010000079.1"/>
</dbReference>
<keyword evidence="4" id="KW-1185">Reference proteome</keyword>
<reference evidence="4" key="1">
    <citation type="journal article" date="2019" name="Int. J. Syst. Evol. Microbiol.">
        <title>The Global Catalogue of Microorganisms (GCM) 10K type strain sequencing project: providing services to taxonomists for standard genome sequencing and annotation.</title>
        <authorList>
            <consortium name="The Broad Institute Genomics Platform"/>
            <consortium name="The Broad Institute Genome Sequencing Center for Infectious Disease"/>
            <person name="Wu L."/>
            <person name="Ma J."/>
        </authorList>
    </citation>
    <scope>NUCLEOTIDE SEQUENCE [LARGE SCALE GENOMIC DNA]</scope>
    <source>
        <strain evidence="4">JCM 17923</strain>
    </source>
</reference>
<feature type="compositionally biased region" description="Polar residues" evidence="1">
    <location>
        <begin position="21"/>
        <end position="32"/>
    </location>
</feature>
<keyword evidence="2" id="KW-0732">Signal</keyword>
<name>A0ABP8IR09_9BACT</name>
<organism evidence="3 4">
    <name type="scientific">Hymenobacter saemangeumensis</name>
    <dbReference type="NCBI Taxonomy" id="1084522"/>
    <lineage>
        <taxon>Bacteria</taxon>
        <taxon>Pseudomonadati</taxon>
        <taxon>Bacteroidota</taxon>
        <taxon>Cytophagia</taxon>
        <taxon>Cytophagales</taxon>
        <taxon>Hymenobacteraceae</taxon>
        <taxon>Hymenobacter</taxon>
    </lineage>
</organism>
<feature type="compositionally biased region" description="Low complexity" evidence="1">
    <location>
        <begin position="116"/>
        <end position="161"/>
    </location>
</feature>
<dbReference type="EMBL" id="BAABGZ010000079">
    <property type="protein sequence ID" value="GAA4368020.1"/>
    <property type="molecule type" value="Genomic_DNA"/>
</dbReference>
<feature type="compositionally biased region" description="Low complexity" evidence="1">
    <location>
        <begin position="51"/>
        <end position="65"/>
    </location>
</feature>
<evidence type="ECO:0000313" key="4">
    <source>
        <dbReference type="Proteomes" id="UP001501153"/>
    </source>
</evidence>
<gene>
    <name evidence="3" type="ORF">GCM10023185_40370</name>
</gene>
<proteinExistence type="predicted"/>
<protein>
    <submittedName>
        <fullName evidence="3">Uncharacterized protein</fullName>
    </submittedName>
</protein>
<feature type="compositionally biased region" description="Low complexity" evidence="1">
    <location>
        <begin position="169"/>
        <end position="210"/>
    </location>
</feature>
<sequence>MSRLLLPLALAVALCTDAAAQTNKKSTGSRSNDGWGDSGATAAPVSDNKNAPDAGPGAGTPPADAQSGGFVEGRNDDRRTIEGIYAAPGSPVILQNGHVGAYDGGAHARARERAAAKANRPAVAPEAAAPGSTTGSGSEGAATPAGGTGAASSGGINASGGASSGAGAAGATNSGKTSTKAAPTKAASGNGWGSPAPAKKSKTKAAPSGW</sequence>
<feature type="region of interest" description="Disordered" evidence="1">
    <location>
        <begin position="19"/>
        <end position="210"/>
    </location>
</feature>
<feature type="signal peptide" evidence="2">
    <location>
        <begin position="1"/>
        <end position="20"/>
    </location>
</feature>